<evidence type="ECO:0000256" key="3">
    <source>
        <dbReference type="ARBA" id="ARBA00022833"/>
    </source>
</evidence>
<feature type="compositionally biased region" description="Polar residues" evidence="6">
    <location>
        <begin position="7"/>
        <end position="18"/>
    </location>
</feature>
<evidence type="ECO:0000256" key="2">
    <source>
        <dbReference type="ARBA" id="ARBA00022771"/>
    </source>
</evidence>
<accession>A0AA85KAK9</accession>
<dbReference type="InterPro" id="IPR039338">
    <property type="entry name" value="ZFTRAF1"/>
</dbReference>
<dbReference type="PANTHER" id="PTHR23059">
    <property type="entry name" value="CYSTEINE AND HISTIDINE-RICH PROTEIN 1"/>
    <property type="match status" value="1"/>
</dbReference>
<keyword evidence="1" id="KW-0479">Metal-binding</keyword>
<dbReference type="PROSITE" id="PS50089">
    <property type="entry name" value="ZF_RING_2"/>
    <property type="match status" value="1"/>
</dbReference>
<evidence type="ECO:0000259" key="7">
    <source>
        <dbReference type="PROSITE" id="PS50089"/>
    </source>
</evidence>
<dbReference type="GO" id="GO:0008270">
    <property type="term" value="F:zinc ion binding"/>
    <property type="evidence" value="ECO:0007669"/>
    <property type="project" value="UniProtKB-KW"/>
</dbReference>
<dbReference type="Gene3D" id="3.30.40.10">
    <property type="entry name" value="Zinc/RING finger domain, C3HC4 (zinc finger)"/>
    <property type="match status" value="2"/>
</dbReference>
<dbReference type="PANTHER" id="PTHR23059:SF4">
    <property type="entry name" value="ZINC FINGER TRAF-TYPE-CONTAINING PROTEIN 1"/>
    <property type="match status" value="1"/>
</dbReference>
<evidence type="ECO:0000256" key="1">
    <source>
        <dbReference type="ARBA" id="ARBA00022723"/>
    </source>
</evidence>
<dbReference type="InterPro" id="IPR001841">
    <property type="entry name" value="Znf_RING"/>
</dbReference>
<organism evidence="8 9">
    <name type="scientific">Trichobilharzia regenti</name>
    <name type="common">Nasal bird schistosome</name>
    <dbReference type="NCBI Taxonomy" id="157069"/>
    <lineage>
        <taxon>Eukaryota</taxon>
        <taxon>Metazoa</taxon>
        <taxon>Spiralia</taxon>
        <taxon>Lophotrochozoa</taxon>
        <taxon>Platyhelminthes</taxon>
        <taxon>Trematoda</taxon>
        <taxon>Digenea</taxon>
        <taxon>Strigeidida</taxon>
        <taxon>Schistosomatoidea</taxon>
        <taxon>Schistosomatidae</taxon>
        <taxon>Trichobilharzia</taxon>
    </lineage>
</organism>
<dbReference type="SUPFAM" id="SSF57850">
    <property type="entry name" value="RING/U-box"/>
    <property type="match status" value="1"/>
</dbReference>
<feature type="region of interest" description="Disordered" evidence="6">
    <location>
        <begin position="1"/>
        <end position="34"/>
    </location>
</feature>
<protein>
    <recommendedName>
        <fullName evidence="7">RING-type domain-containing protein</fullName>
    </recommendedName>
</protein>
<evidence type="ECO:0000313" key="8">
    <source>
        <dbReference type="Proteomes" id="UP000050795"/>
    </source>
</evidence>
<proteinExistence type="inferred from homology"/>
<dbReference type="AlphaFoldDB" id="A0AA85KAK9"/>
<feature type="domain" description="RING-type" evidence="7">
    <location>
        <begin position="111"/>
        <end position="154"/>
    </location>
</feature>
<evidence type="ECO:0000256" key="6">
    <source>
        <dbReference type="SAM" id="MobiDB-lite"/>
    </source>
</evidence>
<reference evidence="8" key="1">
    <citation type="submission" date="2022-06" db="EMBL/GenBank/DDBJ databases">
        <authorList>
            <person name="Berger JAMES D."/>
            <person name="Berger JAMES D."/>
        </authorList>
    </citation>
    <scope>NUCLEOTIDE SEQUENCE [LARGE SCALE GENOMIC DNA]</scope>
</reference>
<evidence type="ECO:0000256" key="5">
    <source>
        <dbReference type="PROSITE-ProRule" id="PRU00175"/>
    </source>
</evidence>
<name>A0AA85KAK9_TRIRE</name>
<keyword evidence="3" id="KW-0862">Zinc</keyword>
<comment type="similarity">
    <text evidence="4">Belongs to the ZFTRAF1 family.</text>
</comment>
<reference evidence="9" key="2">
    <citation type="submission" date="2023-11" db="UniProtKB">
        <authorList>
            <consortium name="WormBaseParasite"/>
        </authorList>
    </citation>
    <scope>IDENTIFICATION</scope>
</reference>
<dbReference type="GO" id="GO:0005634">
    <property type="term" value="C:nucleus"/>
    <property type="evidence" value="ECO:0007669"/>
    <property type="project" value="TreeGrafter"/>
</dbReference>
<evidence type="ECO:0000256" key="4">
    <source>
        <dbReference type="ARBA" id="ARBA00034319"/>
    </source>
</evidence>
<feature type="compositionally biased region" description="Low complexity" evidence="6">
    <location>
        <begin position="545"/>
        <end position="558"/>
    </location>
</feature>
<dbReference type="Proteomes" id="UP000050795">
    <property type="component" value="Unassembled WGS sequence"/>
</dbReference>
<sequence>MQKLSKRNSQSISDSNTNQEEEKEKLLHSEPLNKQPRLTILKQNLFNNNDTNHQQLKQQGEQLTVTDSSKTDDLENINANDETFLHDHRNYIKSKLNENDILDTLKSLLTCSVCLEIRDQTNQCPNGHLICSQCSIQLLQQSSQTNLAKCPSCRVNLQYKLRRCLLAEQMTAELPHECHYCFNIIPRRLIKQHEYELCPNRYVTCRYNLVGCVWKGKYEDLNSHISKCDYKQKTVEDVESNLVRNLIHYELYLMNEIQFSKTLSTKLNNYPMGLRIIQKQIAAFHNDSSDVNANSVNYQANNTTLLSNFKRLTVEIHINCELNKLDYSIKTKSNKTTDFLICLNSFKCGDILFNINDQLHSVHFDALNKQSSSYTTDVLMSNASPKLTNNANNDSSKNQHQYTFDDLSIDVYRDQTMLDILSQNNCILLNFLLFVEYKDPLEIHLYGNQSVRLNEPLNVQMRFEHANGDHHTHVYNSPGSDSGITNENDNNNTTTTTTTVTPMTDVTVTTPQDQLRLGTWTRLLGLPTNSLLRPILGSLFSNNTSTTTTTTTSLSSTNRNRDTMNGNIDNLRNPIIVTLTRVSNGSIDDYGDDTIQQNSIITDNLMVRHLEKNNNALTGFDDDGNNNNNINVDNHEESDCLTDNISSLPYESINTGQVVKQTKSEMELQNPNNISHVYNNNNNNNNNRSNERINISVKRKRSRDKSINSKDIYCSNCKKQCPFDQMCISKTELVSRSNHLKNCSEKQLSEHLKRSNSLVNNPVKRRNMELDTNKTRWRNEGIRNRINYLLPVWLKNCVTLFSNFSRYFLRNHMITKESQLKKNRDNFIMDNSQNNATSDADSLQINEMQLSETSNFDIPINKSISDYYCKECYQVMSDTVDNSKCFYNSTEAKQTDGNPKLTDYQYPDHSQLLPTTSTSFPSGAKTIPTCITSSGVCPCKNVTSDVTSSFGESATYTYEVCDFNVSNPNVKIKRKYTRKPKVTVVKSQRYKSRFIRRA</sequence>
<dbReference type="SUPFAM" id="SSF49599">
    <property type="entry name" value="TRAF domain-like"/>
    <property type="match status" value="1"/>
</dbReference>
<feature type="region of interest" description="Disordered" evidence="6">
    <location>
        <begin position="545"/>
        <end position="567"/>
    </location>
</feature>
<evidence type="ECO:0000313" key="9">
    <source>
        <dbReference type="WBParaSite" id="TREG1_65530.1"/>
    </source>
</evidence>
<keyword evidence="2 5" id="KW-0863">Zinc-finger</keyword>
<keyword evidence="8" id="KW-1185">Reference proteome</keyword>
<dbReference type="InterPro" id="IPR013083">
    <property type="entry name" value="Znf_RING/FYVE/PHD"/>
</dbReference>
<dbReference type="WBParaSite" id="TREG1_65530.1">
    <property type="protein sequence ID" value="TREG1_65530.1"/>
    <property type="gene ID" value="TREG1_65530"/>
</dbReference>